<dbReference type="PRINTS" id="PR01452">
    <property type="entry name" value="LNOTCHREPEAT"/>
</dbReference>
<feature type="disulfide bond" evidence="47">
    <location>
        <begin position="133"/>
        <end position="142"/>
    </location>
</feature>
<dbReference type="InterPro" id="IPR013746">
    <property type="entry name" value="HMG_CoA_synt_C_dom"/>
</dbReference>
<feature type="domain" description="EGF-like" evidence="52">
    <location>
        <begin position="682"/>
        <end position="718"/>
    </location>
</feature>
<dbReference type="InterPro" id="IPR022336">
    <property type="entry name" value="Notch_2"/>
</dbReference>
<evidence type="ECO:0000256" key="21">
    <source>
        <dbReference type="ARBA" id="ARBA00022955"/>
    </source>
</evidence>
<dbReference type="FunFam" id="2.10.25.10:FF:000309">
    <property type="entry name" value="Uncharacterized protein, isoform A"/>
    <property type="match status" value="1"/>
</dbReference>
<dbReference type="GO" id="GO:0009986">
    <property type="term" value="C:cell surface"/>
    <property type="evidence" value="ECO:0007669"/>
    <property type="project" value="TreeGrafter"/>
</dbReference>
<keyword evidence="33" id="KW-0325">Glycoprotein</keyword>
<dbReference type="GO" id="GO:0007219">
    <property type="term" value="P:Notch signaling pathway"/>
    <property type="evidence" value="ECO:0007669"/>
    <property type="project" value="UniProtKB-KW"/>
</dbReference>
<dbReference type="InterPro" id="IPR010660">
    <property type="entry name" value="Notch_NOD_dom"/>
</dbReference>
<feature type="domain" description="EGF-like" evidence="52">
    <location>
        <begin position="338"/>
        <end position="374"/>
    </location>
</feature>
<feature type="disulfide bond" evidence="47">
    <location>
        <begin position="482"/>
        <end position="491"/>
    </location>
</feature>
<evidence type="ECO:0000256" key="41">
    <source>
        <dbReference type="ARBA" id="ARBA00066300"/>
    </source>
</evidence>
<evidence type="ECO:0000256" key="29">
    <source>
        <dbReference type="ARBA" id="ARBA00023159"/>
    </source>
</evidence>
<feature type="disulfide bond" evidence="47">
    <location>
        <begin position="248"/>
        <end position="257"/>
    </location>
</feature>
<feature type="binding site" evidence="44">
    <location>
        <position position="3838"/>
    </location>
    <ligand>
        <name>CoA</name>
        <dbReference type="ChEBI" id="CHEBI:57287"/>
    </ligand>
</feature>
<feature type="binding site" evidence="44">
    <location>
        <position position="3890"/>
    </location>
    <ligand>
        <name>CoA</name>
        <dbReference type="ChEBI" id="CHEBI:57287"/>
    </ligand>
</feature>
<feature type="disulfide bond" evidence="47">
    <location>
        <begin position="286"/>
        <end position="295"/>
    </location>
</feature>
<feature type="region of interest" description="Disordered" evidence="49">
    <location>
        <begin position="3484"/>
        <end position="3521"/>
    </location>
</feature>
<feature type="compositionally biased region" description="Polar residues" evidence="49">
    <location>
        <begin position="3484"/>
        <end position="3500"/>
    </location>
</feature>
<dbReference type="PRINTS" id="PR01985">
    <property type="entry name" value="NOTCH2"/>
</dbReference>
<dbReference type="NCBIfam" id="TIGR01833">
    <property type="entry name" value="HMG-CoA-S_euk"/>
    <property type="match status" value="1"/>
</dbReference>
<dbReference type="Proteomes" id="UP001214576">
    <property type="component" value="Unassembled WGS sequence"/>
</dbReference>
<keyword evidence="13" id="KW-0597">Phosphoprotein</keyword>
<dbReference type="SMART" id="SM00248">
    <property type="entry name" value="ANK"/>
    <property type="match status" value="6"/>
</dbReference>
<comment type="function">
    <text evidence="37">Catalyzes the first irreversible step in ketogenesis, condensing acetyl-CoA to acetoacetyl-CoA to form HMG-CoA, which is converted by HMG-CoA reductase (HMGCR) into mevalonate.</text>
</comment>
<dbReference type="FunFam" id="2.10.25.10:FF:000471">
    <property type="entry name" value="Protein lin-12"/>
    <property type="match status" value="1"/>
</dbReference>
<dbReference type="FunFam" id="2.10.25.10:FF:000516">
    <property type="entry name" value="Notch receptor 3"/>
    <property type="match status" value="1"/>
</dbReference>
<evidence type="ECO:0000256" key="49">
    <source>
        <dbReference type="SAM" id="MobiDB-lite"/>
    </source>
</evidence>
<dbReference type="FunFam" id="2.10.25.10:FF:000279">
    <property type="entry name" value="Neurogenic locus notch 1"/>
    <property type="match status" value="1"/>
</dbReference>
<feature type="disulfide bond" evidence="47">
    <location>
        <begin position="1402"/>
        <end position="1411"/>
    </location>
</feature>
<dbReference type="PROSITE" id="PS50026">
    <property type="entry name" value="EGF_3"/>
    <property type="match status" value="36"/>
</dbReference>
<dbReference type="Gene3D" id="3.30.300.320">
    <property type="match status" value="1"/>
</dbReference>
<feature type="disulfide bond" evidence="47">
    <location>
        <begin position="975"/>
        <end position="984"/>
    </location>
</feature>
<dbReference type="GO" id="GO:0005737">
    <property type="term" value="C:cytoplasm"/>
    <property type="evidence" value="ECO:0007669"/>
    <property type="project" value="UniProtKB-SubCell"/>
</dbReference>
<feature type="domain" description="EGF-like" evidence="52">
    <location>
        <begin position="144"/>
        <end position="180"/>
    </location>
</feature>
<keyword evidence="48" id="KW-0479">Metal-binding</keyword>
<feature type="region of interest" description="Disordered" evidence="49">
    <location>
        <begin position="3245"/>
        <end position="3265"/>
    </location>
</feature>
<dbReference type="FunFam" id="2.10.25.10:FF:000004">
    <property type="entry name" value="Neurogenic locus notch 1"/>
    <property type="match status" value="8"/>
</dbReference>
<feature type="repeat" description="ANK" evidence="45">
    <location>
        <begin position="1976"/>
        <end position="2008"/>
    </location>
</feature>
<dbReference type="Gene3D" id="3.30.70.3310">
    <property type="match status" value="1"/>
</dbReference>
<dbReference type="GO" id="GO:0048513">
    <property type="term" value="P:animal organ development"/>
    <property type="evidence" value="ECO:0007669"/>
    <property type="project" value="UniProtKB-ARBA"/>
</dbReference>
<dbReference type="GO" id="GO:0071228">
    <property type="term" value="P:cellular response to tumor cell"/>
    <property type="evidence" value="ECO:0007669"/>
    <property type="project" value="InterPro"/>
</dbReference>
<dbReference type="Pfam" id="PF07645">
    <property type="entry name" value="EGF_CA"/>
    <property type="match status" value="4"/>
</dbReference>
<comment type="subunit">
    <text evidence="41">Heterodimer of a C-terminal fragment N(TM) and an N-terminal fragment N(EC) which are probably linked by disulfide bonds. Interacts with MAML1, MAML2 and MAML3 which act as transcriptional coactivators for NOTCH2. Interacts with RELA/p65. Interacts with HIF1AN. Interacts (via ANK repeats) with TCIM, the interaction inhibits the nuclear translocation of NOTCH2 N2ICD. Interacts with CUL1, RBX1, SKP1 and FBXW7 that are SCF(FBXW7) E3 ubiquitin-protein ligase complex components. Interacts with MINAR1; this interaction increases MINAR1 stability and function. Interacts with MDK; this interaction mediates a nuclear accumulation of NOTCH2 and therefore activation of NOTCH2 signaling leading to interaction between HES1 and STAT3. Interacts with MINAR2.</text>
</comment>
<feature type="transmembrane region" description="Helical" evidence="50">
    <location>
        <begin position="1678"/>
        <end position="1699"/>
    </location>
</feature>
<dbReference type="InterPro" id="IPR018097">
    <property type="entry name" value="EGF_Ca-bd_CS"/>
</dbReference>
<proteinExistence type="inferred from homology"/>
<dbReference type="FunFam" id="2.10.25.10:FF:000151">
    <property type="entry name" value="FAT atypical cadherin 4"/>
    <property type="match status" value="1"/>
</dbReference>
<feature type="domain" description="EGF-like" evidence="52">
    <location>
        <begin position="833"/>
        <end position="871"/>
    </location>
</feature>
<feature type="compositionally biased region" description="Acidic residues" evidence="49">
    <location>
        <begin position="1774"/>
        <end position="1783"/>
    </location>
</feature>
<dbReference type="SUPFAM" id="SSF57552">
    <property type="entry name" value="Blood coagulation inhibitor (disintegrin)"/>
    <property type="match status" value="1"/>
</dbReference>
<evidence type="ECO:0000256" key="12">
    <source>
        <dbReference type="ARBA" id="ARBA00022548"/>
    </source>
</evidence>
<feature type="disulfide bond" evidence="47">
    <location>
        <begin position="1273"/>
        <end position="1290"/>
    </location>
</feature>
<evidence type="ECO:0000256" key="19">
    <source>
        <dbReference type="ARBA" id="ARBA00022782"/>
    </source>
</evidence>
<comment type="subcellular location">
    <subcellularLocation>
        <location evidence="2">Cell membrane</location>
        <topology evidence="2">Single-pass type I membrane protein</topology>
    </subcellularLocation>
    <subcellularLocation>
        <location evidence="3">Cytoplasm</location>
    </subcellularLocation>
    <subcellularLocation>
        <location evidence="1">Nucleus</location>
    </subcellularLocation>
</comment>
<dbReference type="FunFam" id="2.10.25.10:FF:000423">
    <property type="entry name" value="Neurogenic locus notch homolog protein 2"/>
    <property type="match status" value="1"/>
</dbReference>
<dbReference type="FunFam" id="2.10.25.10:FF:000127">
    <property type="entry name" value="Neurogenic locus notch protein 1"/>
    <property type="match status" value="2"/>
</dbReference>
<feature type="domain" description="EGF-like" evidence="52">
    <location>
        <begin position="987"/>
        <end position="1023"/>
    </location>
</feature>
<dbReference type="GO" id="GO:0005509">
    <property type="term" value="F:calcium ion binding"/>
    <property type="evidence" value="ECO:0007669"/>
    <property type="project" value="InterPro"/>
</dbReference>
<evidence type="ECO:0000256" key="33">
    <source>
        <dbReference type="ARBA" id="ARBA00023180"/>
    </source>
</evidence>
<dbReference type="SMART" id="SM00181">
    <property type="entry name" value="EGF"/>
    <property type="match status" value="36"/>
</dbReference>
<name>A0AAD4UR96_OVIAM</name>
<comment type="similarity">
    <text evidence="5">Belongs to the NOTCH family.</text>
</comment>
<dbReference type="PROSITE" id="PS50214">
    <property type="entry name" value="DISINTEGRIN_2"/>
    <property type="match status" value="1"/>
</dbReference>
<dbReference type="InterPro" id="IPR001304">
    <property type="entry name" value="C-type_lectin-like"/>
</dbReference>
<feature type="domain" description="LNR" evidence="56">
    <location>
        <begin position="1425"/>
        <end position="1465"/>
    </location>
</feature>
<evidence type="ECO:0000256" key="9">
    <source>
        <dbReference type="ARBA" id="ARBA00022475"/>
    </source>
</evidence>
<dbReference type="SUPFAM" id="SSF56436">
    <property type="entry name" value="C-type lectin-like"/>
    <property type="match status" value="1"/>
</dbReference>
<dbReference type="Pfam" id="PF08540">
    <property type="entry name" value="HMG_CoA_synt_C"/>
    <property type="match status" value="1"/>
</dbReference>
<dbReference type="FunFam" id="2.10.25.10:FF:000393">
    <property type="entry name" value="Neurogenic locus notch homolog protein 2"/>
    <property type="match status" value="1"/>
</dbReference>
<feature type="domain" description="EGF-like" evidence="52">
    <location>
        <begin position="532"/>
        <end position="568"/>
    </location>
</feature>
<feature type="disulfide bond" evidence="47">
    <location>
        <begin position="724"/>
        <end position="734"/>
    </location>
</feature>
<organism evidence="57 58">
    <name type="scientific">Ovis ammon polii</name>
    <dbReference type="NCBI Taxonomy" id="230172"/>
    <lineage>
        <taxon>Eukaryota</taxon>
        <taxon>Metazoa</taxon>
        <taxon>Chordata</taxon>
        <taxon>Craniata</taxon>
        <taxon>Vertebrata</taxon>
        <taxon>Euteleostomi</taxon>
        <taxon>Mammalia</taxon>
        <taxon>Eutheria</taxon>
        <taxon>Laurasiatheria</taxon>
        <taxon>Artiodactyla</taxon>
        <taxon>Ruminantia</taxon>
        <taxon>Pecora</taxon>
        <taxon>Bovidae</taxon>
        <taxon>Caprinae</taxon>
        <taxon>Ovis</taxon>
    </lineage>
</organism>
<evidence type="ECO:0000256" key="51">
    <source>
        <dbReference type="SAM" id="SignalP"/>
    </source>
</evidence>
<keyword evidence="23 50" id="KW-1133">Transmembrane helix</keyword>
<dbReference type="InterPro" id="IPR006586">
    <property type="entry name" value="ADAM_Cys-rich"/>
</dbReference>
<feature type="domain" description="EGF-like" evidence="52">
    <location>
        <begin position="221"/>
        <end position="258"/>
    </location>
</feature>
<dbReference type="InterPro" id="IPR011656">
    <property type="entry name" value="Notch_NODP_dom"/>
</dbReference>
<feature type="domain" description="EGF-like" evidence="52">
    <location>
        <begin position="1063"/>
        <end position="1099"/>
    </location>
</feature>
<keyword evidence="18" id="KW-0152">Cholesterol biosynthesis</keyword>
<feature type="domain" description="Disintegrin" evidence="54">
    <location>
        <begin position="2972"/>
        <end position="3058"/>
    </location>
</feature>
<feature type="disulfide bond" evidence="47">
    <location>
        <begin position="209"/>
        <end position="218"/>
    </location>
</feature>
<feature type="domain" description="EGF-like" evidence="52">
    <location>
        <begin position="64"/>
        <end position="102"/>
    </location>
</feature>
<feature type="compositionally biased region" description="Polar residues" evidence="49">
    <location>
        <begin position="2137"/>
        <end position="2150"/>
    </location>
</feature>
<evidence type="ECO:0000256" key="1">
    <source>
        <dbReference type="ARBA" id="ARBA00004123"/>
    </source>
</evidence>
<dbReference type="Pfam" id="PF00023">
    <property type="entry name" value="Ank"/>
    <property type="match status" value="2"/>
</dbReference>
<evidence type="ECO:0000256" key="45">
    <source>
        <dbReference type="PROSITE-ProRule" id="PRU00023"/>
    </source>
</evidence>
<keyword evidence="26 45" id="KW-0040">ANK repeat</keyword>
<dbReference type="Gene3D" id="3.40.390.10">
    <property type="entry name" value="Collagenase (Catalytic Domain)"/>
    <property type="match status" value="1"/>
</dbReference>
<dbReference type="InterPro" id="IPR013032">
    <property type="entry name" value="EGF-like_CS"/>
</dbReference>
<dbReference type="Pfam" id="PF01154">
    <property type="entry name" value="HMG_CoA_synt_N"/>
    <property type="match status" value="1"/>
</dbReference>
<feature type="domain" description="EGF-like" evidence="52">
    <location>
        <begin position="182"/>
        <end position="219"/>
    </location>
</feature>
<keyword evidence="19" id="KW-0221">Differentiation</keyword>
<dbReference type="SUPFAM" id="SSF48403">
    <property type="entry name" value="Ankyrin repeat"/>
    <property type="match status" value="1"/>
</dbReference>
<dbReference type="PROSITE" id="PS50041">
    <property type="entry name" value="C_TYPE_LECTIN_2"/>
    <property type="match status" value="1"/>
</dbReference>
<feature type="domain" description="EGF-like" evidence="52">
    <location>
        <begin position="1187"/>
        <end position="1223"/>
    </location>
</feature>
<feature type="domain" description="LNR" evidence="56">
    <location>
        <begin position="1466"/>
        <end position="1502"/>
    </location>
</feature>
<dbReference type="FunFam" id="2.10.25.10:FF:000157">
    <property type="entry name" value="Neurogenic locus notch protein 1"/>
    <property type="match status" value="1"/>
</dbReference>
<feature type="repeat" description="ANK" evidence="45">
    <location>
        <begin position="2009"/>
        <end position="2041"/>
    </location>
</feature>
<feature type="chain" id="PRO_5042208180" description="Hydroxymethylglutaryl-CoA synthase, mitochondrial" evidence="51">
    <location>
        <begin position="26"/>
        <end position="4110"/>
    </location>
</feature>
<feature type="binding site" evidence="48">
    <location>
        <position position="2913"/>
    </location>
    <ligand>
        <name>Zn(2+)</name>
        <dbReference type="ChEBI" id="CHEBI:29105"/>
        <note>catalytic</note>
    </ligand>
</feature>
<feature type="binding site" evidence="48">
    <location>
        <position position="2919"/>
    </location>
    <ligand>
        <name>Zn(2+)</name>
        <dbReference type="ChEBI" id="CHEBI:29105"/>
        <note>catalytic</note>
    </ligand>
</feature>
<dbReference type="InterPro" id="IPR049883">
    <property type="entry name" value="NOTCH1_EGF-like"/>
</dbReference>
<feature type="domain" description="EGF-like" evidence="52">
    <location>
        <begin position="260"/>
        <end position="296"/>
    </location>
</feature>
<dbReference type="PROSITE" id="PS01226">
    <property type="entry name" value="HMG_COA_SYNTHASE"/>
    <property type="match status" value="1"/>
</dbReference>
<feature type="disulfide bond" evidence="46">
    <location>
        <begin position="3030"/>
        <end position="3050"/>
    </location>
</feature>
<feature type="transmembrane region" description="Helical" evidence="50">
    <location>
        <begin position="1645"/>
        <end position="1666"/>
    </location>
</feature>
<dbReference type="FunFam" id="2.10.25.10:FF:000095">
    <property type="entry name" value="Notch, isoform B"/>
    <property type="match status" value="1"/>
</dbReference>
<feature type="domain" description="EGF-like" evidence="52">
    <location>
        <begin position="1225"/>
        <end position="1262"/>
    </location>
</feature>
<evidence type="ECO:0000256" key="50">
    <source>
        <dbReference type="SAM" id="Phobius"/>
    </source>
</evidence>
<dbReference type="GO" id="GO:0010142">
    <property type="term" value="P:farnesyl diphosphate biosynthetic process, mevalonate pathway"/>
    <property type="evidence" value="ECO:0007669"/>
    <property type="project" value="InterPro"/>
</dbReference>
<dbReference type="Pfam" id="PF12661">
    <property type="entry name" value="hEGF"/>
    <property type="match status" value="7"/>
</dbReference>
<feature type="disulfide bond" evidence="47">
    <location>
        <begin position="861"/>
        <end position="870"/>
    </location>
</feature>
<feature type="domain" description="EGF-like" evidence="52">
    <location>
        <begin position="1264"/>
        <end position="1302"/>
    </location>
</feature>
<feature type="disulfide bond" evidence="47">
    <location>
        <begin position="520"/>
        <end position="529"/>
    </location>
</feature>
<dbReference type="InterPro" id="IPR002110">
    <property type="entry name" value="Ankyrin_rpt"/>
</dbReference>
<dbReference type="SUPFAM" id="SSF55486">
    <property type="entry name" value="Metalloproteases ('zincins'), catalytic domain"/>
    <property type="match status" value="1"/>
</dbReference>
<keyword evidence="8" id="KW-0217">Developmental protein</keyword>
<dbReference type="InterPro" id="IPR009030">
    <property type="entry name" value="Growth_fac_rcpt_cys_sf"/>
</dbReference>
<feature type="domain" description="EGF-like" evidence="52">
    <location>
        <begin position="570"/>
        <end position="605"/>
    </location>
</feature>
<dbReference type="PROSITE" id="PS00010">
    <property type="entry name" value="ASX_HYDROXYL"/>
    <property type="match status" value="22"/>
</dbReference>
<feature type="domain" description="EGF-like" evidence="52">
    <location>
        <begin position="3202"/>
        <end position="3235"/>
    </location>
</feature>
<dbReference type="GO" id="GO:0038023">
    <property type="term" value="F:signaling receptor activity"/>
    <property type="evidence" value="ECO:0007669"/>
    <property type="project" value="InterPro"/>
</dbReference>
<evidence type="ECO:0000256" key="15">
    <source>
        <dbReference type="ARBA" id="ARBA00022692"/>
    </source>
</evidence>
<feature type="domain" description="EGF-like" evidence="52">
    <location>
        <begin position="298"/>
        <end position="336"/>
    </location>
</feature>
<evidence type="ECO:0000256" key="42">
    <source>
        <dbReference type="ARBA" id="ARBA00073610"/>
    </source>
</evidence>
<evidence type="ECO:0000256" key="38">
    <source>
        <dbReference type="ARBA" id="ARBA00041048"/>
    </source>
</evidence>
<evidence type="ECO:0000256" key="11">
    <source>
        <dbReference type="ARBA" id="ARBA00022536"/>
    </source>
</evidence>
<dbReference type="InterPro" id="IPR016187">
    <property type="entry name" value="CTDL_fold"/>
</dbReference>
<feature type="disulfide bond" evidence="47">
    <location>
        <begin position="558"/>
        <end position="567"/>
    </location>
</feature>
<dbReference type="Gene3D" id="2.10.25.10">
    <property type="entry name" value="Laminin"/>
    <property type="match status" value="34"/>
</dbReference>
<dbReference type="Pfam" id="PF25024">
    <property type="entry name" value="EGF_TEN"/>
    <property type="match status" value="1"/>
</dbReference>
<gene>
    <name evidence="57" type="ORF">MG293_001435</name>
</gene>
<feature type="disulfide bond" evidence="47">
    <location>
        <begin position="1013"/>
        <end position="1022"/>
    </location>
</feature>
<dbReference type="InterPro" id="IPR013528">
    <property type="entry name" value="HMG_CoA_synth_N"/>
</dbReference>
<feature type="disulfide bond" evidence="47">
    <location>
        <begin position="595"/>
        <end position="604"/>
    </location>
</feature>
<dbReference type="Gene3D" id="3.40.47.10">
    <property type="match status" value="1"/>
</dbReference>
<dbReference type="InterPro" id="IPR016186">
    <property type="entry name" value="C-type_lectin-like/link_sf"/>
</dbReference>
<dbReference type="FunFam" id="2.10.25.10:FF:000705">
    <property type="entry name" value="Notch 2"/>
    <property type="match status" value="1"/>
</dbReference>
<feature type="signal peptide" evidence="51">
    <location>
        <begin position="1"/>
        <end position="25"/>
    </location>
</feature>
<dbReference type="Pfam" id="PF07684">
    <property type="entry name" value="NODP"/>
    <property type="match status" value="1"/>
</dbReference>
<dbReference type="FunFam" id="3.40.47.10:FF:000008">
    <property type="entry name" value="3-hydroxy-3-methylglutaryl coenzyme A synthase"/>
    <property type="match status" value="1"/>
</dbReference>
<dbReference type="PROSITE" id="PS01186">
    <property type="entry name" value="EGF_2"/>
    <property type="match status" value="29"/>
</dbReference>
<feature type="active site" description="Proton donor/acceptor" evidence="43">
    <location>
        <position position="3712"/>
    </location>
</feature>
<dbReference type="SUPFAM" id="SSF90193">
    <property type="entry name" value="Notch domain"/>
    <property type="match status" value="2"/>
</dbReference>
<feature type="domain" description="EGF-like" evidence="52">
    <location>
        <begin position="1304"/>
        <end position="1343"/>
    </location>
</feature>
<feature type="region of interest" description="Disordered" evidence="49">
    <location>
        <begin position="1753"/>
        <end position="1788"/>
    </location>
</feature>
<feature type="domain" description="EGF-like" evidence="52">
    <location>
        <begin position="645"/>
        <end position="680"/>
    </location>
</feature>
<dbReference type="InterPro" id="IPR000800">
    <property type="entry name" value="Notch_dom"/>
</dbReference>
<evidence type="ECO:0000256" key="3">
    <source>
        <dbReference type="ARBA" id="ARBA00004496"/>
    </source>
</evidence>
<keyword evidence="28 47" id="KW-1015">Disulfide bond</keyword>
<evidence type="ECO:0000256" key="13">
    <source>
        <dbReference type="ARBA" id="ARBA00022553"/>
    </source>
</evidence>
<keyword evidence="21" id="KW-0444">Lipid biosynthesis</keyword>
<evidence type="ECO:0000256" key="7">
    <source>
        <dbReference type="ARBA" id="ARBA00012978"/>
    </source>
</evidence>
<feature type="disulfide bond" evidence="47">
    <location>
        <begin position="670"/>
        <end position="679"/>
    </location>
</feature>
<feature type="disulfide bond" evidence="47">
    <location>
        <begin position="92"/>
        <end position="101"/>
    </location>
</feature>
<feature type="repeat" description="ANK" evidence="45">
    <location>
        <begin position="1876"/>
        <end position="1908"/>
    </location>
</feature>
<evidence type="ECO:0000256" key="47">
    <source>
        <dbReference type="PROSITE-ProRule" id="PRU00076"/>
    </source>
</evidence>
<evidence type="ECO:0000256" key="20">
    <source>
        <dbReference type="ARBA" id="ARBA00022843"/>
    </source>
</evidence>
<dbReference type="GO" id="GO:0042060">
    <property type="term" value="P:wound healing"/>
    <property type="evidence" value="ECO:0007669"/>
    <property type="project" value="UniProtKB-ARBA"/>
</dbReference>
<dbReference type="GO" id="GO:0004421">
    <property type="term" value="F:hydroxymethylglutaryl-CoA synthase activity"/>
    <property type="evidence" value="ECO:0007669"/>
    <property type="project" value="UniProtKB-EC"/>
</dbReference>
<dbReference type="SUPFAM" id="SSF57184">
    <property type="entry name" value="Growth factor receptor domain"/>
    <property type="match status" value="7"/>
</dbReference>
<feature type="disulfide bond" evidence="47">
    <location>
        <begin position="1333"/>
        <end position="1342"/>
    </location>
</feature>
<feature type="binding site" evidence="48">
    <location>
        <position position="2909"/>
    </location>
    <ligand>
        <name>Zn(2+)</name>
        <dbReference type="ChEBI" id="CHEBI:29105"/>
        <note>catalytic</note>
    </ligand>
</feature>
<feature type="domain" description="EGF-like" evidence="52">
    <location>
        <begin position="1025"/>
        <end position="1061"/>
    </location>
</feature>
<dbReference type="SMART" id="SM00004">
    <property type="entry name" value="NL"/>
    <property type="match status" value="3"/>
</dbReference>
<dbReference type="PROSITE" id="PS01187">
    <property type="entry name" value="EGF_CA"/>
    <property type="match status" value="9"/>
</dbReference>
<dbReference type="FunFam" id="2.10.25.10:FF:000092">
    <property type="entry name" value="Neurogenic locus notch protein 1"/>
    <property type="match status" value="1"/>
</dbReference>
<dbReference type="Pfam" id="PF00008">
    <property type="entry name" value="EGF"/>
    <property type="match status" value="13"/>
</dbReference>
<keyword evidence="21" id="KW-0752">Steroid biosynthesis</keyword>
<dbReference type="GO" id="GO:0012505">
    <property type="term" value="C:endomembrane system"/>
    <property type="evidence" value="ECO:0007669"/>
    <property type="project" value="UniProtKB-ARBA"/>
</dbReference>
<sequence>MPALRPAPLWALLALWLCRAAPARALQCRDGYEPCVNEGICVTYHNGTGYCKCPEGFLGEYCQHRDPCEKNRCQNGGTCVAQAMLGKATCRCALGFTGEDCQHSTTHPCFVSQPCLNGGTCHVLSRDTYECTCQVGFTGKLCQWTDACLSHPCANGSTCTTVANQFSCTCLAGFTGQKCEADVNECDIPGQCQHGGTCLNLPGSYQCQCPQGFTGQHCDSPYVPCAPSPCVNGGTCRQAGDFTFECSCLPGFEGVTCERNIDDCPNHKCQNGGVCVDGVNTYNCRCPPQWTGQFCTEDVDECLLQPNACQNGGTCTNRNGGYGCVCVNGWSGDDCSENIDDCAFASCTPGSTCIDRVASFSCMCPEGKAGLLCHLDDACISNPCHKGALCDTNPLNGQYICTCPQGYKGSDCTEDVDECAMANSNPCEHAGKCVNTDGAFHCECLKGYAGPRCEMDINECHSDPCKNDATCLDKIGGFTCLCMPGFKGVHCELEINECQSNPCVNNGQCVDKVNRFQCLCPPGFTGPVCQIDIDDCSSTPCLNGAKCIDHPNGYECQCATGFTGVLCEENIDNCDPDPCHHGQCQDGIDSYTCICNPGYMGAICSDQIDECYSSPCLNEGRCIDLVNGYQCNCQPGTSGVNCEINFDDCASNPCVHGVCMDGVNRYSCVCSPGFTGQRCNIDIDECASNPCRKGATCINDVNGFRCICPEGPHHPSCYSQVNECLSNPCVHGNCTGGLTGYKCLCDAGWVGINCEVDKNECLSNPCQNGGTCDNLVNGYRCTCKKGFKGYNCQVNIDECASNPCLNQGTCFDDVSGYTCHCVLPYTGKNCQTVLAPCSPNPCENAGVCKEAPNFESYSCLCAPGWQGQRCTIDIDECVSKPCMNHGLCHNTQGSYMCECPPGFSGMDCEEDIDDCLANPCQNGGSCVDGVNTFSCLCLPGFTGDKCQTDMNECLSEPCKNGGTCSDYVNSYTCKCQAGFDGVHCENNIDECTESSCFNGGTCIDGINSFSCLCPVGFTGSFCLHEINECNSHPCLNEGVCVDGLGTYRCICPLGYTGKNCQTLVNLCSRSPCKNKGTCIQDKAESRCLCPSGWAGAYCDVPSVSCEVAASRRGVPVDRLCQHSGVCISAGNSHHCQCPLGYTGSYCEDQLDECSSNPCQHGATCRDFIGGYRCECVPGYQGVNCEYEVDECQNQPCQNGGTCIDLVNHFKCSCPPGTRGLLCEENIDDCARGPHCLNGGQCVDRIGGYSCRCLPGFAGERCEGDINECLSSPCSSEGSLDCIQLTNDYLCVCRSTFTGRHCETFVDVCPQMPCLNGGTCAVASNMPDGFICRCPPGFSGVRCQSSCGQVKCRRGEQCVHTASGPRCFCPNPQDCDSGCASSPCQHGGSCHPQRQPPYYSCQCAPPFRGSHCELYSTPTSTPPATCLSQYCADKARDGICDDVCNSHACQWDGGDCSLTMEDPWANCSSPLPCWEYINNQCDELCNTAECLFDNFECQKSSKTCKYDKYCADHYEDNHCDQGCNSEECGWDGLDCAADRPENLAEGTLVIVVLMPPEQLLQDARRFLRALGTLLHTNLRIKRDAQGELMVYPYYGGKSAAMKKQRLTRRSLPGDEEQEVAGSQVFLEIDNRQCVQDSDQCFKNTDAAAALLASHAIQGTLSYPLVSVVSESLAPKRTPLLYLLAVAVVIILFIILLGVIMAKRKRKHGSLWLPEGFTLRRDSSNHKRREPVGQDAVGLKNLSVQVSEANLIGSGTSEHWVDDEGPQPKKAKAEDEALLSEEDDPIDRRPWTQQHLEAADIRRTPSLALTPPQAEQEVDVLDVNVRGPDGCTPLMLASLRGGSSDMSDEDEDAEDSSANIITDLVYQGASLQAQTDRTGEMALHLAARYSRADAAKRLLDAGADANAQDNMGRCPLHAAVAADAQGVFQILIRNRVTDLDARMNDGTTPLILAARLAVEGMVAELINCQADVNAVDDHGKSALHWAAAVNNVEATLLLLKNGANRDMQDNKEETPLFLAAREGSYEAAKILLDHFANRDITDHMDRLPRDVARDRMHHDIVRLLDEYNVTPSPPGTVLTSALSPVICGPNRSFLSLKHTPMGKKSRRPNTKSAVPTSLPNLAKEAKDAKGNRRKKSLSDKGQLSESSVTLSPVDSLESPHTYVSDTTSSPMITSPGILQASPNPMLATAAPTGPVHAQHALSFSNLHEMQPLAHGANTVLPSVSQLLSHHHIVPPGSSTAGSVGRLHPVPVPADWMNRVEVNESQYNEMFGMVLAPAEGTHPGIAPQSRPPEGKHLTTPREPLPPIVTFQLIPKGSIAQPTGAAQPPSNCPPAVAGTLPTMYQIPEMARLPSMAFPTAMMPQQDGQVAQTILPAYHPFPASVGRSLVLAVLLVDSLGKDLLFHPEWGFDSYEITVPKKLSFHGGEQRAARHVSYLLQVKGKNRVLHLWPKRFLLPRNLQVFSFTEQGSLLEDHPYVPKDCNYMGLVEGNPDSEVTISTCMGGLRGILKIAANHYQIEPRKASSNFEHMVYPLEKEEEIPNQICGLTDDETVEQMAQRENMARSPDFTESYVHQKYLELALVFDNSRSLVLAVLLVDSLGKDLLFHPEWSFDSYEITIPKKLSFRGGEQRAARHVSYLLQVKGKNRVLHLWPKRFLLPRNLQVFSFTEQGRLLEDHPYIPNDCNYMGLVEGNPDSEVTISTCMGGLQGILKIDANYYQIEPRKASSNFEHVVYLMKKEEEFPNQICGLTDDETVEQMAQHENIARTPDFTDLYRHQMYMEVALVFDNSRYLFSNSNLTQVINDAILLTSIMDSYFQDIRLRIHLFSVEVWTDNDKIRVNFSKIEQVLSQFLVYRTSVLNTRVSVDWVHLYLKRTFSDLLAQSGGHACSRFYAGSVSVFPDVNILAPATWSTHVLGHSVGMLHDEEFCQCKGRYSCIMGTGRYGFSNCSYAHYFAHIYRASNARCLTNLPGLGYVLERCGNKIVEENEECDCGSTEECEEDRCCQPDCKLKEGASCSTGLCCHNCQFRPSGYMCRVEENECDLAEYCNGTSGFCPSDTYKQDGTPCKYEAHCFKQSCQSRYMQCQKIFGLDAKDAPHQCYDAVNLLGDQYGNCGISGLRDFRKCTKRNSICGRLQCINVETLPQMPDHTILISTHLHEENLMCWGIGYHLAMVPMGLPDLGVINDGTSCGKERVCINRYCVNSSVLKFDCFPEKCNRRGVCNNNKNCHCMYGWAPPLCEEILHPKHTHTKKHADPWHPKDTQQKEPPGKMNLETSPCLKPGRSLVLAVLLVDSLGKDLLFHPEWGFDSYEITIPKKLSFRGGEQRAARHVSYLLQVKGKNRVLHLWPKRFLLPRNLQVFSFTEQGRLLEDHPYVPKDCNYMGLVEGNPDSEVTISTCMGGLRGILKIAANHYQIEPRKASSHFEHVVYLLEKEEEFPSDFCGLTNDETVEQMAQHENMALIPEFTNSYMHQKYLELALVFDNKMYHPSGTSRCPSSKESASSPGATGGSRSVSGSGRSPGGEHGNPLQYSCLENLHGQRNLLECQSYGNGGHLASVLSLKEASTIAKYIGAYQRNKPVWIGLHDPQKKHRWQWVDGAMSIYKSLSGESVGENKYCAAMDAKTIPAVPLAKTDTWPKDVGILAMEVYFPAQYVDQTELEKFNKVEAGRYTVGLGQTQMGFCSVQEDVNSLCLTVVQQLMERTQLPWDSVGRLEVGTETIIDKSKAVKTVLMELFQDSGNTDIEGIDTTNACYGGTASLFNAANWMESSSWDGRYALVVCGDIAVYPSGNARPTGGAGAVAMLVGPEAPLVLERGLRGTHMENVYDFYKPDVTSEYPLVDGKLSIQCYLRALDKCYAFYRQKIEKQWKQAGIDRPFTLDDVQYMIFHTPFCKLVQKSLARLMFNDFLLASGDTQTGIYKGLEAFRGLKLEDTYTNKEVDKAFLKASLNMFNKKTKNSLYLSTYNGNMYTSSLYGCLASLLAHHSAQDLAGSRIGAFSYGSGLAASFFSFRVSQDASPGSPLEKLVSSTSDLQKRLASRKRVSPEEFTEIMNQREQYYHKNFAYKQYDTGVDCHALLQGIFLTQGSNLSLFYLLHRQIHFMKTDSEESPLLLYQVSR</sequence>
<dbReference type="FunFam" id="1.25.40.20:FF:000005">
    <property type="entry name" value="Neurogenic locus notch 1"/>
    <property type="match status" value="1"/>
</dbReference>
<keyword evidence="9" id="KW-1003">Cell membrane</keyword>
<feature type="domain" description="EGF-like" evidence="52">
    <location>
        <begin position="757"/>
        <end position="793"/>
    </location>
</feature>
<keyword evidence="17" id="KW-0677">Repeat</keyword>
<keyword evidence="34" id="KW-0753">Steroid metabolism</keyword>
<feature type="disulfide bond" evidence="47">
    <location>
        <begin position="1252"/>
        <end position="1261"/>
    </location>
</feature>
<evidence type="ECO:0000256" key="8">
    <source>
        <dbReference type="ARBA" id="ARBA00022473"/>
    </source>
</evidence>
<feature type="compositionally biased region" description="Polar residues" evidence="49">
    <location>
        <begin position="2159"/>
        <end position="2170"/>
    </location>
</feature>
<dbReference type="PROSITE" id="PS50297">
    <property type="entry name" value="ANK_REP_REGION"/>
    <property type="match status" value="3"/>
</dbReference>
<dbReference type="GO" id="GO:0006695">
    <property type="term" value="P:cholesterol biosynthetic process"/>
    <property type="evidence" value="ECO:0007669"/>
    <property type="project" value="UniProtKB-KW"/>
</dbReference>
<dbReference type="PANTHER" id="PTHR45836">
    <property type="entry name" value="SLIT HOMOLOG"/>
    <property type="match status" value="1"/>
</dbReference>
<dbReference type="GO" id="GO:0006508">
    <property type="term" value="P:proteolysis"/>
    <property type="evidence" value="ECO:0007669"/>
    <property type="project" value="InterPro"/>
</dbReference>
<keyword evidence="21" id="KW-0443">Lipid metabolism</keyword>
<dbReference type="SUPFAM" id="SSF53901">
    <property type="entry name" value="Thiolase-like"/>
    <property type="match status" value="2"/>
</dbReference>
<feature type="disulfide bond" evidence="47">
    <location>
        <begin position="73"/>
        <end position="90"/>
    </location>
</feature>
<feature type="domain" description="C-type lectin" evidence="53">
    <location>
        <begin position="3540"/>
        <end position="3630"/>
    </location>
</feature>
<dbReference type="InterPro" id="IPR034027">
    <property type="entry name" value="Reprolysin_adamalysin"/>
</dbReference>
<dbReference type="GO" id="GO:0005886">
    <property type="term" value="C:plasma membrane"/>
    <property type="evidence" value="ECO:0007669"/>
    <property type="project" value="UniProtKB-SubCell"/>
</dbReference>
<dbReference type="GO" id="GO:0006355">
    <property type="term" value="P:regulation of DNA-templated transcription"/>
    <property type="evidence" value="ECO:0007669"/>
    <property type="project" value="InterPro"/>
</dbReference>
<dbReference type="FunFam" id="2.10.25.10:FF:000060">
    <property type="entry name" value="Neurogenic locus notch protein 1"/>
    <property type="match status" value="1"/>
</dbReference>
<comment type="caution">
    <text evidence="57">The sequence shown here is derived from an EMBL/GenBank/DDBJ whole genome shotgun (WGS) entry which is preliminary data.</text>
</comment>
<dbReference type="InterPro" id="IPR001762">
    <property type="entry name" value="Disintegrin_dom"/>
</dbReference>
<feature type="disulfide bond" evidence="47">
    <location>
        <begin position="574"/>
        <end position="584"/>
    </location>
</feature>
<dbReference type="CDD" id="cd00054">
    <property type="entry name" value="EGF_CA"/>
    <property type="match status" value="29"/>
</dbReference>
<feature type="domain" description="EGF-like" evidence="52">
    <location>
        <begin position="949"/>
        <end position="985"/>
    </location>
</feature>
<feature type="disulfide bond" evidence="47">
    <location>
        <begin position="649"/>
        <end position="659"/>
    </location>
</feature>
<keyword evidence="58" id="KW-1185">Reference proteome</keyword>
<feature type="domain" description="EGF-like" evidence="52">
    <location>
        <begin position="1375"/>
        <end position="1412"/>
    </location>
</feature>
<feature type="disulfide bond" evidence="47">
    <location>
        <begin position="783"/>
        <end position="792"/>
    </location>
</feature>
<dbReference type="FunFam" id="2.10.25.10:FF:000080">
    <property type="entry name" value="Neurogenic locus notch 1"/>
    <property type="match status" value="2"/>
</dbReference>
<evidence type="ECO:0000256" key="22">
    <source>
        <dbReference type="ARBA" id="ARBA00022976"/>
    </source>
</evidence>
<dbReference type="PROSITE" id="PS50088">
    <property type="entry name" value="ANK_REPEAT"/>
    <property type="match status" value="4"/>
</dbReference>
<comment type="pathway">
    <text evidence="4">Metabolic intermediate biosynthesis; (R)-mevalonate biosynthesis; (R)-mevalonate from acetyl-CoA: step 2/3.</text>
</comment>
<dbReference type="SMART" id="SM00608">
    <property type="entry name" value="ACR"/>
    <property type="match status" value="1"/>
</dbReference>
<dbReference type="Gene3D" id="1.25.40.20">
    <property type="entry name" value="Ankyrin repeat-containing domain"/>
    <property type="match status" value="1"/>
</dbReference>
<dbReference type="Pfam" id="PF01562">
    <property type="entry name" value="Pep_M12B_propep"/>
    <property type="match status" value="3"/>
</dbReference>
<dbReference type="SMART" id="SM00179">
    <property type="entry name" value="EGF_CA"/>
    <property type="match status" value="34"/>
</dbReference>
<dbReference type="FunFam" id="2.10.25.10:FF:000522">
    <property type="entry name" value="Notch receptor 3"/>
    <property type="match status" value="1"/>
</dbReference>
<feature type="disulfide bond" evidence="47">
    <location>
        <begin position="821"/>
        <end position="830"/>
    </location>
</feature>
<evidence type="ECO:0000256" key="2">
    <source>
        <dbReference type="ARBA" id="ARBA00004251"/>
    </source>
</evidence>
<feature type="disulfide bond" evidence="47">
    <location>
        <begin position="1137"/>
        <end position="1146"/>
    </location>
</feature>
<feature type="active site" description="Acyl-thioester intermediate" evidence="43">
    <location>
        <position position="3746"/>
    </location>
</feature>
<dbReference type="FunFam" id="2.10.25.10:FF:000253">
    <property type="entry name" value="Neurogenic locus notch protein 1"/>
    <property type="match status" value="1"/>
</dbReference>
<dbReference type="EC" id="2.3.3.10" evidence="7"/>
<feature type="domain" description="EGF-like" evidence="52">
    <location>
        <begin position="720"/>
        <end position="755"/>
    </location>
</feature>
<evidence type="ECO:0000256" key="34">
    <source>
        <dbReference type="ARBA" id="ARBA00023221"/>
    </source>
</evidence>
<evidence type="ECO:0000256" key="35">
    <source>
        <dbReference type="ARBA" id="ARBA00023242"/>
    </source>
</evidence>
<feature type="repeat" description="ANK" evidence="45">
    <location>
        <begin position="1943"/>
        <end position="1975"/>
    </location>
</feature>
<feature type="domain" description="Peptidase M12B" evidence="55">
    <location>
        <begin position="2774"/>
        <end position="2966"/>
    </location>
</feature>
<feature type="disulfide bond" evidence="47">
    <location>
        <begin position="364"/>
        <end position="373"/>
    </location>
</feature>
<dbReference type="InterPro" id="IPR018358">
    <property type="entry name" value="Disintegrin_CS"/>
</dbReference>
<feature type="domain" description="EGF-like" evidence="52">
    <location>
        <begin position="415"/>
        <end position="454"/>
    </location>
</feature>
<feature type="disulfide bond" evidence="47">
    <location>
        <begin position="899"/>
        <end position="908"/>
    </location>
</feature>
<dbReference type="SUPFAM" id="SSF57196">
    <property type="entry name" value="EGF/Laminin"/>
    <property type="match status" value="10"/>
</dbReference>
<evidence type="ECO:0000256" key="43">
    <source>
        <dbReference type="PIRSR" id="PIRSR610122-1"/>
    </source>
</evidence>
<feature type="disulfide bond" evidence="47">
    <location>
        <begin position="444"/>
        <end position="453"/>
    </location>
</feature>
<feature type="domain" description="LNR" evidence="56">
    <location>
        <begin position="1503"/>
        <end position="1544"/>
    </location>
</feature>
<feature type="disulfide bond" evidence="47">
    <location>
        <begin position="633"/>
        <end position="642"/>
    </location>
</feature>
<feature type="disulfide bond" evidence="47">
    <location>
        <begin position="1175"/>
        <end position="1184"/>
    </location>
</feature>
<evidence type="ECO:0000256" key="31">
    <source>
        <dbReference type="ARBA" id="ARBA00023166"/>
    </source>
</evidence>
<dbReference type="Pfam" id="PF12796">
    <property type="entry name" value="Ank_2"/>
    <property type="match status" value="1"/>
</dbReference>
<feature type="disulfide bond" evidence="47">
    <location>
        <begin position="708"/>
        <end position="717"/>
    </location>
</feature>
<comment type="catalytic activity">
    <reaction evidence="39">
        <text>acetoacetyl-CoA + acetyl-CoA + H2O = (3S)-3-hydroxy-3-methylglutaryl-CoA + CoA + H(+)</text>
        <dbReference type="Rhea" id="RHEA:10188"/>
        <dbReference type="ChEBI" id="CHEBI:15377"/>
        <dbReference type="ChEBI" id="CHEBI:15378"/>
        <dbReference type="ChEBI" id="CHEBI:43074"/>
        <dbReference type="ChEBI" id="CHEBI:57286"/>
        <dbReference type="ChEBI" id="CHEBI:57287"/>
        <dbReference type="ChEBI" id="CHEBI:57288"/>
        <dbReference type="EC" id="2.3.3.10"/>
    </reaction>
    <physiologicalReaction direction="left-to-right" evidence="39">
        <dbReference type="Rhea" id="RHEA:10189"/>
    </physiologicalReaction>
</comment>
<evidence type="ECO:0000256" key="28">
    <source>
        <dbReference type="ARBA" id="ARBA00023157"/>
    </source>
</evidence>
<dbReference type="SMART" id="SM00050">
    <property type="entry name" value="DISIN"/>
    <property type="match status" value="1"/>
</dbReference>
<keyword evidence="25" id="KW-0805">Transcription regulation</keyword>
<evidence type="ECO:0000256" key="48">
    <source>
        <dbReference type="PROSITE-ProRule" id="PRU00276"/>
    </source>
</evidence>
<feature type="region of interest" description="Disordered" evidence="49">
    <location>
        <begin position="2093"/>
        <end position="2190"/>
    </location>
</feature>
<feature type="disulfide bond" evidence="47">
    <location>
        <begin position="937"/>
        <end position="946"/>
    </location>
</feature>
<feature type="disulfide bond" evidence="47">
    <location>
        <begin position="1213"/>
        <end position="1222"/>
    </location>
</feature>
<dbReference type="Pfam" id="PF01421">
    <property type="entry name" value="Reprolysin"/>
    <property type="match status" value="1"/>
</dbReference>
<feature type="disulfide bond" evidence="47">
    <location>
        <begin position="745"/>
        <end position="754"/>
    </location>
</feature>
<evidence type="ECO:0000313" key="58">
    <source>
        <dbReference type="Proteomes" id="UP001214576"/>
    </source>
</evidence>
<evidence type="ECO:0000259" key="54">
    <source>
        <dbReference type="PROSITE" id="PS50214"/>
    </source>
</evidence>
<accession>A0AAD4UR96</accession>
<dbReference type="GO" id="GO:0006084">
    <property type="term" value="P:acetyl-CoA metabolic process"/>
    <property type="evidence" value="ECO:0007669"/>
    <property type="project" value="InterPro"/>
</dbReference>
<dbReference type="PROSITE" id="PS50258">
    <property type="entry name" value="LNR"/>
    <property type="match status" value="3"/>
</dbReference>
<keyword evidence="32" id="KW-0675">Receptor</keyword>
<dbReference type="GO" id="GO:0005654">
    <property type="term" value="C:nucleoplasm"/>
    <property type="evidence" value="ECO:0007669"/>
    <property type="project" value="UniProtKB-ARBA"/>
</dbReference>
<keyword evidence="10" id="KW-0963">Cytoplasm</keyword>
<feature type="compositionally biased region" description="Polar residues" evidence="49">
    <location>
        <begin position="2108"/>
        <end position="2117"/>
    </location>
</feature>
<feature type="disulfide bond" evidence="47">
    <location>
        <begin position="1089"/>
        <end position="1098"/>
    </location>
</feature>
<keyword evidence="15 50" id="KW-0812">Transmembrane</keyword>
<dbReference type="FunFam" id="2.10.25.10:FF:000136">
    <property type="entry name" value="Neurogenic locus notch 1"/>
    <property type="match status" value="1"/>
</dbReference>
<feature type="domain" description="EGF-like" evidence="52">
    <location>
        <begin position="494"/>
        <end position="530"/>
    </location>
</feature>
<dbReference type="FunFam" id="3.30.70.3310:FF:000001">
    <property type="entry name" value="Neurogenic locus notch protein 2"/>
    <property type="match status" value="1"/>
</dbReference>
<feature type="disulfide bond" evidence="47">
    <location>
        <begin position="326"/>
        <end position="335"/>
    </location>
</feature>
<feature type="disulfide bond" evidence="47">
    <location>
        <begin position="3225"/>
        <end position="3234"/>
    </location>
</feature>
<dbReference type="GO" id="GO:0004222">
    <property type="term" value="F:metalloendopeptidase activity"/>
    <property type="evidence" value="ECO:0007669"/>
    <property type="project" value="InterPro"/>
</dbReference>
<feature type="disulfide bond" evidence="47">
    <location>
        <begin position="842"/>
        <end position="859"/>
    </location>
</feature>
<dbReference type="Pfam" id="PF06816">
    <property type="entry name" value="NOD"/>
    <property type="match status" value="1"/>
</dbReference>
<dbReference type="PROSITE" id="PS00022">
    <property type="entry name" value="EGF_1"/>
    <property type="match status" value="34"/>
</dbReference>
<feature type="disulfide bond" evidence="47">
    <location>
        <begin position="170"/>
        <end position="179"/>
    </location>
</feature>
<dbReference type="InterPro" id="IPR000590">
    <property type="entry name" value="HMG_CoA_synt_AS"/>
</dbReference>
<keyword evidence="27 50" id="KW-0472">Membrane</keyword>
<evidence type="ECO:0000313" key="57">
    <source>
        <dbReference type="EMBL" id="KAI4549105.1"/>
    </source>
</evidence>
<evidence type="ECO:0000256" key="36">
    <source>
        <dbReference type="ARBA" id="ARBA00033130"/>
    </source>
</evidence>
<dbReference type="FunFam" id="2.10.25.10:FF:000146">
    <property type="entry name" value="Putative neurogenic locus notch"/>
    <property type="match status" value="1"/>
</dbReference>
<feature type="compositionally biased region" description="Basic and acidic residues" evidence="49">
    <location>
        <begin position="3248"/>
        <end position="3263"/>
    </location>
</feature>
<dbReference type="PANTHER" id="PTHR45836:SF15">
    <property type="entry name" value="NEUROGENIC LOCUS NOTCH HOMOLOG PROTEIN 2"/>
    <property type="match status" value="1"/>
</dbReference>
<feature type="domain" description="EGF-like" evidence="52">
    <location>
        <begin position="105"/>
        <end position="143"/>
    </location>
</feature>
<comment type="function">
    <text evidence="40">Functions as a receptor for membrane-bound ligands Jagged-1 (JAG1), Jagged-2 (JAG2) and Delta-1 (DLL1) to regulate cell-fate determination. Upon ligand activation through the released notch intracellular domain (NICD) it forms a transcriptional activator complex with RBPJ/RBPSUH and activates genes of the enhancer of split locus. Affects the implementation of differentiation, proliferation and apoptotic programs. Involved in bone remodeling and homeostasis. In collaboration with RELA/p65 enhances NFATc1 promoter activity and positively regulates RANKL-induced osteoclast differentiation. Positively regulates self-renewal of liver cancer cells.</text>
</comment>
<evidence type="ECO:0000256" key="39">
    <source>
        <dbReference type="ARBA" id="ARBA00049887"/>
    </source>
</evidence>
<feature type="binding site" evidence="44">
    <location>
        <position position="3886"/>
    </location>
    <ligand>
        <name>CoA</name>
        <dbReference type="ChEBI" id="CHEBI:57287"/>
    </ligand>
</feature>
<keyword evidence="11 47" id="KW-0245">EGF-like domain</keyword>
<dbReference type="FunFam" id="3.30.300.320:FF:000001">
    <property type="entry name" value="Neurogenic locus notch 1"/>
    <property type="match status" value="1"/>
</dbReference>
<evidence type="ECO:0000259" key="53">
    <source>
        <dbReference type="PROSITE" id="PS50041"/>
    </source>
</evidence>
<evidence type="ECO:0000256" key="23">
    <source>
        <dbReference type="ARBA" id="ARBA00022989"/>
    </source>
</evidence>
<dbReference type="SMART" id="SM01339">
    <property type="entry name" value="NODP"/>
    <property type="match status" value="1"/>
</dbReference>
<dbReference type="InterPro" id="IPR016039">
    <property type="entry name" value="Thiolase-like"/>
</dbReference>
<evidence type="ECO:0000256" key="37">
    <source>
        <dbReference type="ARBA" id="ARBA00037714"/>
    </source>
</evidence>
<comment type="similarity">
    <text evidence="6">Belongs to the thiolase-like superfamily. HMG-CoA synthase family.</text>
</comment>
<keyword evidence="12" id="KW-0153">Cholesterol metabolism</keyword>
<feature type="domain" description="EGF-like" evidence="52">
    <location>
        <begin position="456"/>
        <end position="492"/>
    </location>
</feature>
<evidence type="ECO:0000256" key="44">
    <source>
        <dbReference type="PIRSR" id="PIRSR610122-2"/>
    </source>
</evidence>
<dbReference type="CDD" id="cd04269">
    <property type="entry name" value="ZnMc_adamalysin_II_like"/>
    <property type="match status" value="1"/>
</dbReference>
<evidence type="ECO:0000256" key="18">
    <source>
        <dbReference type="ARBA" id="ARBA00022778"/>
    </source>
</evidence>
<dbReference type="CDD" id="cd00827">
    <property type="entry name" value="init_cond_enzymes"/>
    <property type="match status" value="1"/>
</dbReference>
<protein>
    <recommendedName>
        <fullName evidence="38">Hydroxymethylglutaryl-CoA synthase, mitochondrial</fullName>
        <ecNumber evidence="7">2.3.3.10</ecNumber>
    </recommendedName>
    <alternativeName>
        <fullName evidence="36">3-hydroxy-3-methylglutaryl coenzyme A synthase</fullName>
    </alternativeName>
    <alternativeName>
        <fullName evidence="42">Neurogenic locus notch homolog protein 2</fullName>
    </alternativeName>
</protein>
<keyword evidence="14" id="KW-0808">Transferase</keyword>
<evidence type="ECO:0000256" key="26">
    <source>
        <dbReference type="ARBA" id="ARBA00023043"/>
    </source>
</evidence>
<dbReference type="GO" id="GO:0005576">
    <property type="term" value="C:extracellular region"/>
    <property type="evidence" value="ECO:0007669"/>
    <property type="project" value="UniProtKB-ARBA"/>
</dbReference>
<evidence type="ECO:0000256" key="5">
    <source>
        <dbReference type="ARBA" id="ARBA00005847"/>
    </source>
</evidence>
<keyword evidence="16 51" id="KW-0732">Signal</keyword>
<evidence type="ECO:0000256" key="46">
    <source>
        <dbReference type="PROSITE-ProRule" id="PRU00068"/>
    </source>
</evidence>
<feature type="domain" description="EGF-like" evidence="52">
    <location>
        <begin position="607"/>
        <end position="643"/>
    </location>
</feature>
<evidence type="ECO:0000256" key="32">
    <source>
        <dbReference type="ARBA" id="ARBA00023170"/>
    </source>
</evidence>
<evidence type="ECO:0000259" key="55">
    <source>
        <dbReference type="PROSITE" id="PS50215"/>
    </source>
</evidence>
<dbReference type="InterPro" id="IPR000742">
    <property type="entry name" value="EGF"/>
</dbReference>
<evidence type="ECO:0000256" key="6">
    <source>
        <dbReference type="ARBA" id="ARBA00007061"/>
    </source>
</evidence>
<evidence type="ECO:0000256" key="17">
    <source>
        <dbReference type="ARBA" id="ARBA00022737"/>
    </source>
</evidence>
<feature type="compositionally biased region" description="Basic residues" evidence="49">
    <location>
        <begin position="2098"/>
        <end position="2107"/>
    </location>
</feature>
<dbReference type="InterPro" id="IPR001881">
    <property type="entry name" value="EGF-like_Ca-bd_dom"/>
</dbReference>
<dbReference type="GO" id="GO:0007411">
    <property type="term" value="P:axon guidance"/>
    <property type="evidence" value="ECO:0007669"/>
    <property type="project" value="TreeGrafter"/>
</dbReference>
<feature type="disulfide bond" evidence="47">
    <location>
        <begin position="1383"/>
        <end position="1400"/>
    </location>
</feature>
<dbReference type="CDD" id="cd21703">
    <property type="entry name" value="JMTM_Notch2"/>
    <property type="match status" value="1"/>
</dbReference>
<evidence type="ECO:0000256" key="30">
    <source>
        <dbReference type="ARBA" id="ARBA00023163"/>
    </source>
</evidence>
<evidence type="ECO:0000256" key="14">
    <source>
        <dbReference type="ARBA" id="ARBA00022679"/>
    </source>
</evidence>
<dbReference type="PROSITE" id="PS00427">
    <property type="entry name" value="DISINTEGRIN_1"/>
    <property type="match status" value="1"/>
</dbReference>
<dbReference type="PRINTS" id="PR01983">
    <property type="entry name" value="NOTCH"/>
</dbReference>
<dbReference type="InterPro" id="IPR002870">
    <property type="entry name" value="Peptidase_M12B_N"/>
</dbReference>
<keyword evidence="31" id="KW-1207">Sterol metabolism</keyword>
<dbReference type="InterPro" id="IPR010122">
    <property type="entry name" value="HMG_CoA_synthase_euk"/>
</dbReference>
<comment type="caution">
    <text evidence="47">Lacks conserved residue(s) required for the propagation of feature annotation.</text>
</comment>
<dbReference type="FunFam" id="2.10.25.10:FF:000434">
    <property type="entry name" value="Predicted protein"/>
    <property type="match status" value="1"/>
</dbReference>
<evidence type="ECO:0000259" key="56">
    <source>
        <dbReference type="PROSITE" id="PS50258"/>
    </source>
</evidence>
<feature type="domain" description="EGF-like" evidence="52">
    <location>
        <begin position="1112"/>
        <end position="1147"/>
    </location>
</feature>
<dbReference type="GO" id="GO:0006915">
    <property type="term" value="P:apoptotic process"/>
    <property type="evidence" value="ECO:0007669"/>
    <property type="project" value="InterPro"/>
</dbReference>
<dbReference type="InterPro" id="IPR024079">
    <property type="entry name" value="MetalloPept_cat_dom_sf"/>
</dbReference>
<evidence type="ECO:0000256" key="24">
    <source>
        <dbReference type="ARBA" id="ARBA00023011"/>
    </source>
</evidence>
<keyword evidence="22" id="KW-0914">Notch signaling pathway</keyword>
<evidence type="ECO:0000259" key="52">
    <source>
        <dbReference type="PROSITE" id="PS50026"/>
    </source>
</evidence>
<feature type="disulfide bond" evidence="47">
    <location>
        <begin position="403"/>
        <end position="412"/>
    </location>
</feature>
<feature type="domain" description="EGF-like" evidence="52">
    <location>
        <begin position="24"/>
        <end position="63"/>
    </location>
</feature>
<dbReference type="GO" id="GO:0043235">
    <property type="term" value="C:receptor complex"/>
    <property type="evidence" value="ECO:0007669"/>
    <property type="project" value="InterPro"/>
</dbReference>
<dbReference type="InterPro" id="IPR035993">
    <property type="entry name" value="Notch-like_dom_sf"/>
</dbReference>
<keyword evidence="20" id="KW-0832">Ubl conjugation</keyword>
<dbReference type="InterPro" id="IPR000152">
    <property type="entry name" value="EGF-type_Asp/Asn_hydroxyl_site"/>
</dbReference>
<dbReference type="InterPro" id="IPR036770">
    <property type="entry name" value="Ankyrin_rpt-contain_sf"/>
</dbReference>
<dbReference type="FunFam" id="2.10.25.10:FF:000125">
    <property type="entry name" value="Neurogenic locus notch protein-like"/>
    <property type="match status" value="1"/>
</dbReference>
<dbReference type="SMART" id="SM01338">
    <property type="entry name" value="NOD"/>
    <property type="match status" value="1"/>
</dbReference>
<dbReference type="InterPro" id="IPR001590">
    <property type="entry name" value="Peptidase_M12B"/>
</dbReference>
<dbReference type="PROSITE" id="PS50215">
    <property type="entry name" value="ADAM_MEPRO"/>
    <property type="match status" value="1"/>
</dbReference>
<keyword evidence="35" id="KW-0539">Nucleus</keyword>
<feature type="domain" description="EGF-like" evidence="52">
    <location>
        <begin position="375"/>
        <end position="413"/>
    </location>
</feature>
<evidence type="ECO:0000256" key="16">
    <source>
        <dbReference type="ARBA" id="ARBA00022729"/>
    </source>
</evidence>
<dbReference type="EMBL" id="JAKZEL010000001">
    <property type="protein sequence ID" value="KAI4549105.1"/>
    <property type="molecule type" value="Genomic_DNA"/>
</dbReference>
<evidence type="ECO:0000256" key="25">
    <source>
        <dbReference type="ARBA" id="ARBA00023015"/>
    </source>
</evidence>
<feature type="disulfide bond" evidence="47">
    <location>
        <begin position="1051"/>
        <end position="1060"/>
    </location>
</feature>
<dbReference type="InterPro" id="IPR036436">
    <property type="entry name" value="Disintegrin_dom_sf"/>
</dbReference>
<feature type="domain" description="EGF-like" evidence="52">
    <location>
        <begin position="873"/>
        <end position="909"/>
    </location>
</feature>
<evidence type="ECO:0000256" key="10">
    <source>
        <dbReference type="ARBA" id="ARBA00022490"/>
    </source>
</evidence>
<reference evidence="57" key="1">
    <citation type="submission" date="2022-03" db="EMBL/GenBank/DDBJ databases">
        <title>Genomic analyses of argali, domestic sheep and their hybrids provide insights into chromosomal evolution, heterosis and genetic basis of agronomic traits.</title>
        <authorList>
            <person name="Li M."/>
        </authorList>
    </citation>
    <scope>NUCLEOTIDE SEQUENCE</scope>
    <source>
        <strain evidence="57">CAU-MHL-2022a</strain>
        <tissue evidence="57">Skin</tissue>
    </source>
</reference>
<feature type="disulfide bond" evidence="47">
    <location>
        <begin position="384"/>
        <end position="401"/>
    </location>
</feature>
<keyword evidence="24" id="KW-0756">Sterol biosynthesis</keyword>
<feature type="domain" description="EGF-like" evidence="52">
    <location>
        <begin position="911"/>
        <end position="947"/>
    </location>
</feature>
<evidence type="ECO:0000256" key="40">
    <source>
        <dbReference type="ARBA" id="ARBA00054305"/>
    </source>
</evidence>
<feature type="domain" description="EGF-like" evidence="52">
    <location>
        <begin position="795"/>
        <end position="831"/>
    </location>
</feature>
<keyword evidence="48" id="KW-0862">Zinc</keyword>
<evidence type="ECO:0000256" key="27">
    <source>
        <dbReference type="ARBA" id="ARBA00023136"/>
    </source>
</evidence>
<dbReference type="FunFam" id="2.10.25.10:FF:000123">
    <property type="entry name" value="Crumbs homolog 1 (Drosophila)"/>
    <property type="match status" value="1"/>
</dbReference>
<evidence type="ECO:0000256" key="4">
    <source>
        <dbReference type="ARBA" id="ARBA00005218"/>
    </source>
</evidence>
<keyword evidence="29" id="KW-0010">Activator</keyword>
<dbReference type="InterPro" id="IPR051355">
    <property type="entry name" value="Notch/Slit_guidance"/>
</dbReference>
<feature type="domain" description="EGF-like" evidence="52">
    <location>
        <begin position="1149"/>
        <end position="1185"/>
    </location>
</feature>
<keyword evidence="30" id="KW-0804">Transcription</keyword>
<feature type="disulfide bond" evidence="47">
    <location>
        <begin position="1292"/>
        <end position="1301"/>
    </location>
</feature>
<feature type="disulfide bond" evidence="47">
    <location>
        <begin position="53"/>
        <end position="62"/>
    </location>
</feature>
<dbReference type="Pfam" id="PF00066">
    <property type="entry name" value="Notch"/>
    <property type="match status" value="3"/>
</dbReference>
<dbReference type="FunFam" id="2.10.25.10:FF:000143">
    <property type="entry name" value="Protein crumbs 1"/>
    <property type="match status" value="1"/>
</dbReference>
<dbReference type="Gene3D" id="3.10.100.10">
    <property type="entry name" value="Mannose-Binding Protein A, subunit A"/>
    <property type="match status" value="1"/>
</dbReference>
<feature type="binding site" evidence="44">
    <location>
        <position position="3784"/>
    </location>
    <ligand>
        <name>CoA</name>
        <dbReference type="ChEBI" id="CHEBI:57287"/>
    </ligand>
</feature>
<feature type="active site" description="Proton donor/acceptor" evidence="43">
    <location>
        <position position="3881"/>
    </location>
</feature>
<dbReference type="FunFam" id="2.10.25.10:FF:000392">
    <property type="entry name" value="neurogenic locus notch homolog protein 2"/>
    <property type="match status" value="1"/>
</dbReference>